<feature type="chain" id="PRO_5041378852" evidence="4">
    <location>
        <begin position="20"/>
        <end position="263"/>
    </location>
</feature>
<feature type="signal peptide" evidence="4">
    <location>
        <begin position="1"/>
        <end position="19"/>
    </location>
</feature>
<proteinExistence type="predicted"/>
<protein>
    <submittedName>
        <fullName evidence="7">CD276 antigen homolog isoform X1</fullName>
    </submittedName>
</protein>
<dbReference type="InterPro" id="IPR053896">
    <property type="entry name" value="BTN3A2-like_Ig-C"/>
</dbReference>
<reference evidence="7" key="1">
    <citation type="submission" date="2025-08" db="UniProtKB">
        <authorList>
            <consortium name="RefSeq"/>
        </authorList>
    </citation>
    <scope>IDENTIFICATION</scope>
</reference>
<name>A0A9Y3RUY8_9CICH</name>
<comment type="subcellular location">
    <subcellularLocation>
        <location evidence="1">Membrane</location>
    </subcellularLocation>
</comment>
<dbReference type="Proteomes" id="UP000695023">
    <property type="component" value="Unplaced"/>
</dbReference>
<evidence type="ECO:0000313" key="6">
    <source>
        <dbReference type="Proteomes" id="UP000695023"/>
    </source>
</evidence>
<dbReference type="Gene3D" id="2.60.40.10">
    <property type="entry name" value="Immunoglobulins"/>
    <property type="match status" value="2"/>
</dbReference>
<evidence type="ECO:0000256" key="4">
    <source>
        <dbReference type="SAM" id="SignalP"/>
    </source>
</evidence>
<dbReference type="GO" id="GO:0050852">
    <property type="term" value="P:T cell receptor signaling pathway"/>
    <property type="evidence" value="ECO:0007669"/>
    <property type="project" value="TreeGrafter"/>
</dbReference>
<evidence type="ECO:0000256" key="1">
    <source>
        <dbReference type="ARBA" id="ARBA00004370"/>
    </source>
</evidence>
<dbReference type="Pfam" id="PF22705">
    <property type="entry name" value="C2-set_3"/>
    <property type="match status" value="1"/>
</dbReference>
<dbReference type="InterPro" id="IPR050504">
    <property type="entry name" value="IgSF_BTN/MOG"/>
</dbReference>
<dbReference type="GeneID" id="102195821"/>
<dbReference type="RefSeq" id="XP_005745762.1">
    <property type="nucleotide sequence ID" value="XM_005745705.2"/>
</dbReference>
<dbReference type="GO" id="GO:0005102">
    <property type="term" value="F:signaling receptor binding"/>
    <property type="evidence" value="ECO:0007669"/>
    <property type="project" value="TreeGrafter"/>
</dbReference>
<sequence>MLILFVLFFSLTIVSVGNATLVYVNTTITDSAVLECSIQNKNITDWSNVRFYWQDNRDFVLYSYNEGRKMAEHVNDYYKHRVSAFPQDIIRGNISIIIKNLTLEDNERTFWAFAAVLDGSVMKKYHLEHTQICQVTLQIGVPYQNPRLDVNMKTMTAVCTTQGGFPAPEIQWVLLYTSSHQSVESRNIQTTTMQNYHDRLYSSRSTLLIPAGPHEAVSCLIHNPTLNTTMRATDTFSKGAGVTSSPECLISAAVFLLTALHWL</sequence>
<dbReference type="InterPro" id="IPR013783">
    <property type="entry name" value="Ig-like_fold"/>
</dbReference>
<keyword evidence="4" id="KW-0732">Signal</keyword>
<keyword evidence="3" id="KW-0393">Immunoglobulin domain</keyword>
<organism evidence="6 7">
    <name type="scientific">Pundamilia nyererei</name>
    <dbReference type="NCBI Taxonomy" id="303518"/>
    <lineage>
        <taxon>Eukaryota</taxon>
        <taxon>Metazoa</taxon>
        <taxon>Chordata</taxon>
        <taxon>Craniata</taxon>
        <taxon>Vertebrata</taxon>
        <taxon>Euteleostomi</taxon>
        <taxon>Actinopterygii</taxon>
        <taxon>Neopterygii</taxon>
        <taxon>Teleostei</taxon>
        <taxon>Neoteleostei</taxon>
        <taxon>Acanthomorphata</taxon>
        <taxon>Ovalentaria</taxon>
        <taxon>Cichlomorphae</taxon>
        <taxon>Cichliformes</taxon>
        <taxon>Cichlidae</taxon>
        <taxon>African cichlids</taxon>
        <taxon>Pseudocrenilabrinae</taxon>
        <taxon>Haplochromini</taxon>
        <taxon>Pundamilia</taxon>
    </lineage>
</organism>
<evidence type="ECO:0000259" key="5">
    <source>
        <dbReference type="Pfam" id="PF22705"/>
    </source>
</evidence>
<keyword evidence="6" id="KW-1185">Reference proteome</keyword>
<dbReference type="GO" id="GO:0009897">
    <property type="term" value="C:external side of plasma membrane"/>
    <property type="evidence" value="ECO:0007669"/>
    <property type="project" value="TreeGrafter"/>
</dbReference>
<dbReference type="PANTHER" id="PTHR24100">
    <property type="entry name" value="BUTYROPHILIN"/>
    <property type="match status" value="1"/>
</dbReference>
<evidence type="ECO:0000256" key="3">
    <source>
        <dbReference type="ARBA" id="ARBA00023319"/>
    </source>
</evidence>
<dbReference type="AlphaFoldDB" id="A0A9Y3RUY8"/>
<dbReference type="SUPFAM" id="SSF48726">
    <property type="entry name" value="Immunoglobulin"/>
    <property type="match status" value="2"/>
</dbReference>
<gene>
    <name evidence="7" type="primary">LOC102195821</name>
</gene>
<dbReference type="GO" id="GO:0001817">
    <property type="term" value="P:regulation of cytokine production"/>
    <property type="evidence" value="ECO:0007669"/>
    <property type="project" value="TreeGrafter"/>
</dbReference>
<evidence type="ECO:0000313" key="7">
    <source>
        <dbReference type="RefSeq" id="XP_005745762.1"/>
    </source>
</evidence>
<keyword evidence="2" id="KW-0472">Membrane</keyword>
<dbReference type="InterPro" id="IPR036179">
    <property type="entry name" value="Ig-like_dom_sf"/>
</dbReference>
<evidence type="ECO:0000256" key="2">
    <source>
        <dbReference type="ARBA" id="ARBA00023136"/>
    </source>
</evidence>
<accession>A0A9Y3RUY8</accession>
<feature type="domain" description="Butyrophilin subfamily 3 member A2-like Ig-C" evidence="5">
    <location>
        <begin position="153"/>
        <end position="228"/>
    </location>
</feature>